<proteinExistence type="predicted"/>
<feature type="region of interest" description="Disordered" evidence="1">
    <location>
        <begin position="158"/>
        <end position="177"/>
    </location>
</feature>
<evidence type="ECO:0000256" key="1">
    <source>
        <dbReference type="SAM" id="MobiDB-lite"/>
    </source>
</evidence>
<dbReference type="Gene3D" id="3.40.710.10">
    <property type="entry name" value="DD-peptidase/beta-lactamase superfamily"/>
    <property type="match status" value="2"/>
</dbReference>
<dbReference type="EMBL" id="UYRU01055117">
    <property type="protein sequence ID" value="VDN12926.1"/>
    <property type="molecule type" value="Genomic_DNA"/>
</dbReference>
<dbReference type="PANTHER" id="PTHR46520:SF1">
    <property type="entry name" value="SERINE BETA-LACTAMASE-LIKE PROTEIN LACTB, MITOCHONDRIAL"/>
    <property type="match status" value="1"/>
</dbReference>
<feature type="compositionally biased region" description="Basic and acidic residues" evidence="1">
    <location>
        <begin position="161"/>
        <end position="170"/>
    </location>
</feature>
<feature type="compositionally biased region" description="Basic and acidic residues" evidence="1">
    <location>
        <begin position="83"/>
        <end position="99"/>
    </location>
</feature>
<dbReference type="Pfam" id="PF00144">
    <property type="entry name" value="Beta-lactamase"/>
    <property type="match status" value="1"/>
</dbReference>
<dbReference type="PANTHER" id="PTHR46520">
    <property type="entry name" value="SERINE BETA-LACTAMASE-LIKE PROTEIN LACTB, MITOCHONDRIAL"/>
    <property type="match status" value="1"/>
</dbReference>
<reference evidence="3 4" key="1">
    <citation type="submission" date="2018-11" db="EMBL/GenBank/DDBJ databases">
        <authorList>
            <consortium name="Pathogen Informatics"/>
        </authorList>
    </citation>
    <scope>NUCLEOTIDE SEQUENCE [LARGE SCALE GENOMIC DNA]</scope>
</reference>
<sequence length="293" mass="32534">MADVEQNVPATPDTKYRIASISKCFTSLLTARLLEQGKLKLEENIQSYLPDFAPKTVDGKPGLITLKHLLSHTSGLRHYQKVSKGDVQGEKEKKKRVENNDPYDSAQEALEMFRDDALYHLPGEDYTYSTHGYTLISAILESCVARTSPPFDRPLPIGGAKKLDKEEGDKNASTPLPEHAKMHSLLTSLFAFLGLRNTQLDYPETIIPHRTRQYRRNKSGRLTLAPWVDNSYKWGGGGILSSAPDLIQLANHLALIYLDEASAAPKVVSRDSLVNLLWNPVPGTLQGDWLVGG</sequence>
<name>A0A3P7P4E4_DIBLA</name>
<dbReference type="GO" id="GO:0019216">
    <property type="term" value="P:regulation of lipid metabolic process"/>
    <property type="evidence" value="ECO:0007669"/>
    <property type="project" value="TreeGrafter"/>
</dbReference>
<evidence type="ECO:0000313" key="3">
    <source>
        <dbReference type="EMBL" id="VDN12926.1"/>
    </source>
</evidence>
<dbReference type="SUPFAM" id="SSF56601">
    <property type="entry name" value="beta-lactamase/transpeptidase-like"/>
    <property type="match status" value="1"/>
</dbReference>
<dbReference type="Proteomes" id="UP000281553">
    <property type="component" value="Unassembled WGS sequence"/>
</dbReference>
<evidence type="ECO:0000313" key="4">
    <source>
        <dbReference type="Proteomes" id="UP000281553"/>
    </source>
</evidence>
<feature type="region of interest" description="Disordered" evidence="1">
    <location>
        <begin position="80"/>
        <end position="104"/>
    </location>
</feature>
<organism evidence="3 4">
    <name type="scientific">Dibothriocephalus latus</name>
    <name type="common">Fish tapeworm</name>
    <name type="synonym">Diphyllobothrium latum</name>
    <dbReference type="NCBI Taxonomy" id="60516"/>
    <lineage>
        <taxon>Eukaryota</taxon>
        <taxon>Metazoa</taxon>
        <taxon>Spiralia</taxon>
        <taxon>Lophotrochozoa</taxon>
        <taxon>Platyhelminthes</taxon>
        <taxon>Cestoda</taxon>
        <taxon>Eucestoda</taxon>
        <taxon>Diphyllobothriidea</taxon>
        <taxon>Diphyllobothriidae</taxon>
        <taxon>Dibothriocephalus</taxon>
    </lineage>
</organism>
<dbReference type="InterPro" id="IPR052794">
    <property type="entry name" value="Mito_Ser_Protease_LACTB"/>
</dbReference>
<dbReference type="InterPro" id="IPR012338">
    <property type="entry name" value="Beta-lactam/transpept-like"/>
</dbReference>
<accession>A0A3P7P4E4</accession>
<protein>
    <recommendedName>
        <fullName evidence="2">Beta-lactamase-related domain-containing protein</fullName>
    </recommendedName>
</protein>
<gene>
    <name evidence="3" type="ORF">DILT_LOCUS8757</name>
</gene>
<dbReference type="GO" id="GO:0006508">
    <property type="term" value="P:proteolysis"/>
    <property type="evidence" value="ECO:0007669"/>
    <property type="project" value="TreeGrafter"/>
</dbReference>
<dbReference type="GO" id="GO:0008233">
    <property type="term" value="F:peptidase activity"/>
    <property type="evidence" value="ECO:0007669"/>
    <property type="project" value="TreeGrafter"/>
</dbReference>
<keyword evidence="4" id="KW-1185">Reference proteome</keyword>
<dbReference type="OrthoDB" id="5946976at2759"/>
<dbReference type="GO" id="GO:0005739">
    <property type="term" value="C:mitochondrion"/>
    <property type="evidence" value="ECO:0007669"/>
    <property type="project" value="TreeGrafter"/>
</dbReference>
<dbReference type="AlphaFoldDB" id="A0A3P7P4E4"/>
<dbReference type="InterPro" id="IPR001466">
    <property type="entry name" value="Beta-lactam-related"/>
</dbReference>
<feature type="domain" description="Beta-lactamase-related" evidence="2">
    <location>
        <begin position="2"/>
        <end position="142"/>
    </location>
</feature>
<evidence type="ECO:0000259" key="2">
    <source>
        <dbReference type="Pfam" id="PF00144"/>
    </source>
</evidence>
<feature type="non-terminal residue" evidence="3">
    <location>
        <position position="293"/>
    </location>
</feature>